<keyword evidence="2" id="KW-0812">Transmembrane</keyword>
<accession>A0A8S9ZSJ1</accession>
<comment type="similarity">
    <text evidence="1">Belongs to the nematode receptor-like protein sre family.</text>
</comment>
<dbReference type="AlphaFoldDB" id="A0A8S9ZSJ1"/>
<feature type="transmembrane region" description="Helical" evidence="2">
    <location>
        <begin position="70"/>
        <end position="89"/>
    </location>
</feature>
<gene>
    <name evidence="3" type="ORF">Mgra_00004328</name>
</gene>
<evidence type="ECO:0000313" key="3">
    <source>
        <dbReference type="EMBL" id="KAF7636342.1"/>
    </source>
</evidence>
<keyword evidence="2" id="KW-1133">Transmembrane helix</keyword>
<dbReference type="PANTHER" id="PTHR47518">
    <property type="entry name" value="SERPENTINE RECEPTOR CLASS EPSILON-13-RELATED"/>
    <property type="match status" value="1"/>
</dbReference>
<feature type="transmembrane region" description="Helical" evidence="2">
    <location>
        <begin position="101"/>
        <end position="124"/>
    </location>
</feature>
<evidence type="ECO:0000256" key="2">
    <source>
        <dbReference type="SAM" id="Phobius"/>
    </source>
</evidence>
<feature type="transmembrane region" description="Helical" evidence="2">
    <location>
        <begin position="6"/>
        <end position="27"/>
    </location>
</feature>
<dbReference type="PANTHER" id="PTHR47518:SF9">
    <property type="entry name" value="SERPENTINE RECEPTOR, CLASS T"/>
    <property type="match status" value="1"/>
</dbReference>
<dbReference type="Proteomes" id="UP000605970">
    <property type="component" value="Unassembled WGS sequence"/>
</dbReference>
<comment type="caution">
    <text evidence="3">The sequence shown here is derived from an EMBL/GenBank/DDBJ whole genome shotgun (WGS) entry which is preliminary data.</text>
</comment>
<keyword evidence="2" id="KW-0472">Membrane</keyword>
<feature type="transmembrane region" description="Helical" evidence="2">
    <location>
        <begin position="39"/>
        <end position="64"/>
    </location>
</feature>
<dbReference type="GO" id="GO:0007606">
    <property type="term" value="P:sensory perception of chemical stimulus"/>
    <property type="evidence" value="ECO:0007669"/>
    <property type="project" value="InterPro"/>
</dbReference>
<name>A0A8S9ZSJ1_9BILA</name>
<sequence>MNSFVINLNCFEIILITLLIPISSIKLEIFFYIFFRNSLFLCISFGNLVCHLIIIERAIATFYINKYEKIRIPYFGILSICLLLFLTTIDRLISSKENVSFNLLSIITIHLTLALSIIEIILFIKLHSFNKGNYNQFKKYNSNKPYKLNSRYQQLENVYTGNQLAPSFIFHFLNILGSNLLKMNLI</sequence>
<keyword evidence="4" id="KW-1185">Reference proteome</keyword>
<dbReference type="Pfam" id="PF03125">
    <property type="entry name" value="Sre"/>
    <property type="match status" value="1"/>
</dbReference>
<reference evidence="3" key="1">
    <citation type="journal article" date="2020" name="Ecol. Evol.">
        <title>Genome structure and content of the rice root-knot nematode (Meloidogyne graminicola).</title>
        <authorList>
            <person name="Phan N.T."/>
            <person name="Danchin E.G.J."/>
            <person name="Klopp C."/>
            <person name="Perfus-Barbeoch L."/>
            <person name="Kozlowski D.K."/>
            <person name="Koutsovoulos G.D."/>
            <person name="Lopez-Roques C."/>
            <person name="Bouchez O."/>
            <person name="Zahm M."/>
            <person name="Besnard G."/>
            <person name="Bellafiore S."/>
        </authorList>
    </citation>
    <scope>NUCLEOTIDE SEQUENCE</scope>
    <source>
        <strain evidence="3">VN-18</strain>
    </source>
</reference>
<evidence type="ECO:0000313" key="4">
    <source>
        <dbReference type="Proteomes" id="UP000605970"/>
    </source>
</evidence>
<dbReference type="InterPro" id="IPR004151">
    <property type="entry name" value="7TM_GPCR_serpentine_rcpt_Sre"/>
</dbReference>
<proteinExistence type="inferred from homology"/>
<dbReference type="InterPro" id="IPR052854">
    <property type="entry name" value="Serpentine_rcpt_epsilon"/>
</dbReference>
<organism evidence="3 4">
    <name type="scientific">Meloidogyne graminicola</name>
    <dbReference type="NCBI Taxonomy" id="189291"/>
    <lineage>
        <taxon>Eukaryota</taxon>
        <taxon>Metazoa</taxon>
        <taxon>Ecdysozoa</taxon>
        <taxon>Nematoda</taxon>
        <taxon>Chromadorea</taxon>
        <taxon>Rhabditida</taxon>
        <taxon>Tylenchina</taxon>
        <taxon>Tylenchomorpha</taxon>
        <taxon>Tylenchoidea</taxon>
        <taxon>Meloidogynidae</taxon>
        <taxon>Meloidogyninae</taxon>
        <taxon>Meloidogyne</taxon>
    </lineage>
</organism>
<protein>
    <submittedName>
        <fullName evidence="3">Uncharacterized protein</fullName>
    </submittedName>
</protein>
<feature type="transmembrane region" description="Helical" evidence="2">
    <location>
        <begin position="164"/>
        <end position="181"/>
    </location>
</feature>
<evidence type="ECO:0000256" key="1">
    <source>
        <dbReference type="ARBA" id="ARBA00006803"/>
    </source>
</evidence>
<dbReference type="GO" id="GO:0016020">
    <property type="term" value="C:membrane"/>
    <property type="evidence" value="ECO:0007669"/>
    <property type="project" value="InterPro"/>
</dbReference>
<dbReference type="EMBL" id="JABEBT010000031">
    <property type="protein sequence ID" value="KAF7636342.1"/>
    <property type="molecule type" value="Genomic_DNA"/>
</dbReference>